<organism evidence="1 2">
    <name type="scientific">Paxillus rubicundulus Ve08.2h10</name>
    <dbReference type="NCBI Taxonomy" id="930991"/>
    <lineage>
        <taxon>Eukaryota</taxon>
        <taxon>Fungi</taxon>
        <taxon>Dikarya</taxon>
        <taxon>Basidiomycota</taxon>
        <taxon>Agaricomycotina</taxon>
        <taxon>Agaricomycetes</taxon>
        <taxon>Agaricomycetidae</taxon>
        <taxon>Boletales</taxon>
        <taxon>Paxilineae</taxon>
        <taxon>Paxillaceae</taxon>
        <taxon>Paxillus</taxon>
    </lineage>
</organism>
<dbReference type="OrthoDB" id="2692511at2759"/>
<evidence type="ECO:0000313" key="1">
    <source>
        <dbReference type="EMBL" id="KIK80290.1"/>
    </source>
</evidence>
<evidence type="ECO:0000313" key="2">
    <source>
        <dbReference type="Proteomes" id="UP000054538"/>
    </source>
</evidence>
<dbReference type="EMBL" id="KN826052">
    <property type="protein sequence ID" value="KIK80290.1"/>
    <property type="molecule type" value="Genomic_DNA"/>
</dbReference>
<accession>A0A0D0DNP3</accession>
<sequence length="166" mass="18322">MQLQQLLSDSYLDEHWCMALDTIMNAEGDITQASVAVEKLAAVATHQTGIIIKIPAPHLSQQLATAAEEILGSIKTLKDHNWIFGTLMTIDEILSAKEENKIGEPMYQFEDDAAIAAEVQHQMAVEQGDIIEINSNEEEDLQPKAAPIAYSEIIQLCKKLEMACIS</sequence>
<reference evidence="1 2" key="1">
    <citation type="submission" date="2014-04" db="EMBL/GenBank/DDBJ databases">
        <authorList>
            <consortium name="DOE Joint Genome Institute"/>
            <person name="Kuo A."/>
            <person name="Kohler A."/>
            <person name="Jargeat P."/>
            <person name="Nagy L.G."/>
            <person name="Floudas D."/>
            <person name="Copeland A."/>
            <person name="Barry K.W."/>
            <person name="Cichocki N."/>
            <person name="Veneault-Fourrey C."/>
            <person name="LaButti K."/>
            <person name="Lindquist E.A."/>
            <person name="Lipzen A."/>
            <person name="Lundell T."/>
            <person name="Morin E."/>
            <person name="Murat C."/>
            <person name="Sun H."/>
            <person name="Tunlid A."/>
            <person name="Henrissat B."/>
            <person name="Grigoriev I.V."/>
            <person name="Hibbett D.S."/>
            <person name="Martin F."/>
            <person name="Nordberg H.P."/>
            <person name="Cantor M.N."/>
            <person name="Hua S.X."/>
        </authorList>
    </citation>
    <scope>NUCLEOTIDE SEQUENCE [LARGE SCALE GENOMIC DNA]</scope>
    <source>
        <strain evidence="1 2">Ve08.2h10</strain>
    </source>
</reference>
<name>A0A0D0DNP3_9AGAM</name>
<reference evidence="2" key="2">
    <citation type="submission" date="2015-01" db="EMBL/GenBank/DDBJ databases">
        <title>Evolutionary Origins and Diversification of the Mycorrhizal Mutualists.</title>
        <authorList>
            <consortium name="DOE Joint Genome Institute"/>
            <consortium name="Mycorrhizal Genomics Consortium"/>
            <person name="Kohler A."/>
            <person name="Kuo A."/>
            <person name="Nagy L.G."/>
            <person name="Floudas D."/>
            <person name="Copeland A."/>
            <person name="Barry K.W."/>
            <person name="Cichocki N."/>
            <person name="Veneault-Fourrey C."/>
            <person name="LaButti K."/>
            <person name="Lindquist E.A."/>
            <person name="Lipzen A."/>
            <person name="Lundell T."/>
            <person name="Morin E."/>
            <person name="Murat C."/>
            <person name="Riley R."/>
            <person name="Ohm R."/>
            <person name="Sun H."/>
            <person name="Tunlid A."/>
            <person name="Henrissat B."/>
            <person name="Grigoriev I.V."/>
            <person name="Hibbett D.S."/>
            <person name="Martin F."/>
        </authorList>
    </citation>
    <scope>NUCLEOTIDE SEQUENCE [LARGE SCALE GENOMIC DNA]</scope>
    <source>
        <strain evidence="2">Ve08.2h10</strain>
    </source>
</reference>
<dbReference type="Proteomes" id="UP000054538">
    <property type="component" value="Unassembled WGS sequence"/>
</dbReference>
<keyword evidence="2" id="KW-1185">Reference proteome</keyword>
<proteinExistence type="predicted"/>
<dbReference type="InParanoid" id="A0A0D0DNP3"/>
<dbReference type="AlphaFoldDB" id="A0A0D0DNP3"/>
<gene>
    <name evidence="1" type="ORF">PAXRUDRAFT_15866</name>
</gene>
<dbReference type="HOGENOM" id="CLU_088458_1_1_1"/>
<protein>
    <submittedName>
        <fullName evidence="1">Uncharacterized protein</fullName>
    </submittedName>
</protein>